<proteinExistence type="predicted"/>
<evidence type="ECO:0000256" key="1">
    <source>
        <dbReference type="SAM" id="MobiDB-lite"/>
    </source>
</evidence>
<feature type="region of interest" description="Disordered" evidence="1">
    <location>
        <begin position="117"/>
        <end position="147"/>
    </location>
</feature>
<reference evidence="2" key="1">
    <citation type="submission" date="2023-12" db="EMBL/GenBank/DDBJ databases">
        <authorList>
            <person name="Brown T."/>
        </authorList>
    </citation>
    <scope>NUCLEOTIDE SEQUENCE</scope>
</reference>
<dbReference type="EMBL" id="OY882865">
    <property type="protein sequence ID" value="CAK6448324.1"/>
    <property type="molecule type" value="Genomic_DNA"/>
</dbReference>
<gene>
    <name evidence="2" type="ORF">MPIPNATIZW_LOCUS16630</name>
</gene>
<name>A0ABP0ACT7_PIPNA</name>
<keyword evidence="3" id="KW-1185">Reference proteome</keyword>
<evidence type="ECO:0000313" key="2">
    <source>
        <dbReference type="EMBL" id="CAK6448324.1"/>
    </source>
</evidence>
<organism evidence="2 3">
    <name type="scientific">Pipistrellus nathusii</name>
    <name type="common">Nathusius' pipistrelle</name>
    <dbReference type="NCBI Taxonomy" id="59473"/>
    <lineage>
        <taxon>Eukaryota</taxon>
        <taxon>Metazoa</taxon>
        <taxon>Chordata</taxon>
        <taxon>Craniata</taxon>
        <taxon>Vertebrata</taxon>
        <taxon>Euteleostomi</taxon>
        <taxon>Mammalia</taxon>
        <taxon>Eutheria</taxon>
        <taxon>Laurasiatheria</taxon>
        <taxon>Chiroptera</taxon>
        <taxon>Yangochiroptera</taxon>
        <taxon>Vespertilionidae</taxon>
        <taxon>Pipistrellus</taxon>
    </lineage>
</organism>
<dbReference type="Proteomes" id="UP001314169">
    <property type="component" value="Chromosome 8"/>
</dbReference>
<protein>
    <submittedName>
        <fullName evidence="2">Uncharacterized protein</fullName>
    </submittedName>
</protein>
<evidence type="ECO:0000313" key="3">
    <source>
        <dbReference type="Proteomes" id="UP001314169"/>
    </source>
</evidence>
<sequence length="222" mass="23950">MVSVTTILKLGPRGRTGWRGWARGGPGLRDRVWEGCGVGFRNVCTVGGVPKAFSLDGTLAPVSQPRVWAEDGGLCQGWTHRSTREGCCPGASPDSCQCLRPSRGSLELGGGDEFVKHNRSLSGTKEGGARAPQEYGRAPRPQPQPCQNRAEEGGLCRCGSERAKWAGLLASSTLRAVAEDNVEGRESTWYLHTLLLLILKSVPLCFGGCTVFPFPPHFCMFY</sequence>
<accession>A0ABP0ACT7</accession>